<accession>A4J7X2</accession>
<dbReference type="RefSeq" id="WP_011878972.1">
    <property type="nucleotide sequence ID" value="NC_009253.1"/>
</dbReference>
<dbReference type="eggNOG" id="COG3118">
    <property type="taxonomic scope" value="Bacteria"/>
</dbReference>
<evidence type="ECO:0000313" key="5">
    <source>
        <dbReference type="Proteomes" id="UP000001556"/>
    </source>
</evidence>
<keyword evidence="5" id="KW-1185">Reference proteome</keyword>
<name>A4J7X2_DESRM</name>
<feature type="domain" description="Thioredoxin" evidence="3">
    <location>
        <begin position="1"/>
        <end position="108"/>
    </location>
</feature>
<dbReference type="PANTHER" id="PTHR45663:SF11">
    <property type="entry name" value="GEO12009P1"/>
    <property type="match status" value="1"/>
</dbReference>
<dbReference type="GO" id="GO:0015035">
    <property type="term" value="F:protein-disulfide reductase activity"/>
    <property type="evidence" value="ECO:0007669"/>
    <property type="project" value="TreeGrafter"/>
</dbReference>
<evidence type="ECO:0000256" key="1">
    <source>
        <dbReference type="ARBA" id="ARBA00008987"/>
    </source>
</evidence>
<dbReference type="GO" id="GO:0005737">
    <property type="term" value="C:cytoplasm"/>
    <property type="evidence" value="ECO:0007669"/>
    <property type="project" value="TreeGrafter"/>
</dbReference>
<reference evidence="4 5" key="1">
    <citation type="submission" date="2007-03" db="EMBL/GenBank/DDBJ databases">
        <title>Complete sequence of Desulfotomaculum reducens MI-1.</title>
        <authorList>
            <consortium name="US DOE Joint Genome Institute"/>
            <person name="Copeland A."/>
            <person name="Lucas S."/>
            <person name="Lapidus A."/>
            <person name="Barry K."/>
            <person name="Detter J.C."/>
            <person name="Glavina del Rio T."/>
            <person name="Hammon N."/>
            <person name="Israni S."/>
            <person name="Dalin E."/>
            <person name="Tice H."/>
            <person name="Pitluck S."/>
            <person name="Sims D."/>
            <person name="Brettin T."/>
            <person name="Bruce D."/>
            <person name="Han C."/>
            <person name="Tapia R."/>
            <person name="Schmutz J."/>
            <person name="Larimer F."/>
            <person name="Land M."/>
            <person name="Hauser L."/>
            <person name="Kyrpides N."/>
            <person name="Kim E."/>
            <person name="Tebo B.M."/>
            <person name="Richardson P."/>
        </authorList>
    </citation>
    <scope>NUCLEOTIDE SEQUENCE [LARGE SCALE GENOMIC DNA]</scope>
    <source>
        <strain evidence="4 5">MI-1</strain>
    </source>
</reference>
<dbReference type="KEGG" id="drm:Dred_2669"/>
<dbReference type="InterPro" id="IPR013766">
    <property type="entry name" value="Thioredoxin_domain"/>
</dbReference>
<evidence type="ECO:0000256" key="2">
    <source>
        <dbReference type="ARBA" id="ARBA00023284"/>
    </source>
</evidence>
<organism evidence="4 5">
    <name type="scientific">Desulforamulus reducens (strain ATCC BAA-1160 / DSM 100696 / MI-1)</name>
    <name type="common">Desulfotomaculum reducens</name>
    <dbReference type="NCBI Taxonomy" id="349161"/>
    <lineage>
        <taxon>Bacteria</taxon>
        <taxon>Bacillati</taxon>
        <taxon>Bacillota</taxon>
        <taxon>Clostridia</taxon>
        <taxon>Eubacteriales</taxon>
        <taxon>Peptococcaceae</taxon>
        <taxon>Desulforamulus</taxon>
    </lineage>
</organism>
<dbReference type="InterPro" id="IPR036249">
    <property type="entry name" value="Thioredoxin-like_sf"/>
</dbReference>
<proteinExistence type="inferred from homology"/>
<dbReference type="PANTHER" id="PTHR45663">
    <property type="entry name" value="GEO12009P1"/>
    <property type="match status" value="1"/>
</dbReference>
<sequence>MADILRALDPDNFDEVVYEADNPVVVMFGAERCHVCQEVKPGVESLAENYKDQAEFCWVDVDAHKSLLERFRLKGIPQVLFFNEGELNAKLGGLREEEELEEKLTELL</sequence>
<dbReference type="HOGENOM" id="CLU_090389_10_3_9"/>
<dbReference type="OrthoDB" id="1906716at2"/>
<dbReference type="SUPFAM" id="SSF52833">
    <property type="entry name" value="Thioredoxin-like"/>
    <property type="match status" value="1"/>
</dbReference>
<dbReference type="EMBL" id="CP000612">
    <property type="protein sequence ID" value="ABO51175.1"/>
    <property type="molecule type" value="Genomic_DNA"/>
</dbReference>
<dbReference type="AlphaFoldDB" id="A4J7X2"/>
<evidence type="ECO:0000259" key="3">
    <source>
        <dbReference type="PROSITE" id="PS51352"/>
    </source>
</evidence>
<evidence type="ECO:0000313" key="4">
    <source>
        <dbReference type="EMBL" id="ABO51175.1"/>
    </source>
</evidence>
<dbReference type="Pfam" id="PF00085">
    <property type="entry name" value="Thioredoxin"/>
    <property type="match status" value="1"/>
</dbReference>
<keyword evidence="2" id="KW-0676">Redox-active center</keyword>
<comment type="similarity">
    <text evidence="1">Belongs to the thioredoxin family.</text>
</comment>
<dbReference type="PROSITE" id="PS51352">
    <property type="entry name" value="THIOREDOXIN_2"/>
    <property type="match status" value="1"/>
</dbReference>
<dbReference type="Proteomes" id="UP000001556">
    <property type="component" value="Chromosome"/>
</dbReference>
<protein>
    <submittedName>
        <fullName evidence="4">Thioredoxin domain protein</fullName>
    </submittedName>
</protein>
<gene>
    <name evidence="4" type="ordered locus">Dred_2669</name>
</gene>
<dbReference type="CDD" id="cd02947">
    <property type="entry name" value="TRX_family"/>
    <property type="match status" value="1"/>
</dbReference>
<dbReference type="Gene3D" id="3.40.30.10">
    <property type="entry name" value="Glutaredoxin"/>
    <property type="match status" value="1"/>
</dbReference>
<dbReference type="STRING" id="349161.Dred_2669"/>